<organism evidence="2 3">
    <name type="scientific">Streptomyces tanashiensis</name>
    <dbReference type="NCBI Taxonomy" id="67367"/>
    <lineage>
        <taxon>Bacteria</taxon>
        <taxon>Bacillati</taxon>
        <taxon>Actinomycetota</taxon>
        <taxon>Actinomycetes</taxon>
        <taxon>Kitasatosporales</taxon>
        <taxon>Streptomycetaceae</taxon>
        <taxon>Streptomyces</taxon>
    </lineage>
</organism>
<dbReference type="InterPro" id="IPR016181">
    <property type="entry name" value="Acyl_CoA_acyltransferase"/>
</dbReference>
<dbReference type="GeneID" id="95602561"/>
<sequence>MTRMPLPDAPKTATIDDARTVGHTPASAFGDDPMTRWFFPDGASRETGLGRHFTTLITRQYGLHGVCKQTESAAAFWVSPEGADKAVPDAKTTQGLVEILGDRAPAFQEAVMAAAEHGPAEPHWYLAAIGADPAARGQGHGSALLRSGLAKADAAGLPVHLESSKPDNPPMYEHFGFVIRDEFSLPGGGPVLWSMKREPRA</sequence>
<feature type="domain" description="N-acetyltransferase" evidence="1">
    <location>
        <begin position="63"/>
        <end position="198"/>
    </location>
</feature>
<dbReference type="PANTHER" id="PTHR42791:SF1">
    <property type="entry name" value="N-ACETYLTRANSFERASE DOMAIN-CONTAINING PROTEIN"/>
    <property type="match status" value="1"/>
</dbReference>
<keyword evidence="3" id="KW-1185">Reference proteome</keyword>
<dbReference type="Pfam" id="PF00583">
    <property type="entry name" value="Acetyltransf_1"/>
    <property type="match status" value="1"/>
</dbReference>
<evidence type="ECO:0000313" key="2">
    <source>
        <dbReference type="EMBL" id="UZX23584.1"/>
    </source>
</evidence>
<gene>
    <name evidence="2" type="ORF">LDH80_23970</name>
</gene>
<proteinExistence type="predicted"/>
<dbReference type="RefSeq" id="WP_267259375.1">
    <property type="nucleotide sequence ID" value="NZ_CP084204.1"/>
</dbReference>
<name>A0ABY6R2F0_9ACTN</name>
<dbReference type="SUPFAM" id="SSF55729">
    <property type="entry name" value="Acyl-CoA N-acyltransferases (Nat)"/>
    <property type="match status" value="1"/>
</dbReference>
<dbReference type="PROSITE" id="PS51186">
    <property type="entry name" value="GNAT"/>
    <property type="match status" value="1"/>
</dbReference>
<evidence type="ECO:0000259" key="1">
    <source>
        <dbReference type="PROSITE" id="PS51186"/>
    </source>
</evidence>
<reference evidence="2" key="1">
    <citation type="submission" date="2021-09" db="EMBL/GenBank/DDBJ databases">
        <title>Complete genome sequence and metabolic characterization of Streptomyces tanashiensis DSM 731 the producer of antibacterial Kalafungin and diverse secondary metabolites.</title>
        <authorList>
            <person name="Abbasi M.N."/>
            <person name="Anwar M.N."/>
            <person name="Alam K."/>
            <person name="Shoaib M."/>
            <person name="Lin Z."/>
            <person name="Hayat M."/>
            <person name="Ali M.I."/>
            <person name="Malik H.M.T."/>
            <person name="Ahmed I."/>
            <person name="Li A."/>
            <person name="Hailong Wang H."/>
            <person name="Zhang Y."/>
        </authorList>
    </citation>
    <scope>NUCLEOTIDE SEQUENCE</scope>
    <source>
        <strain evidence="2">Kala</strain>
    </source>
</reference>
<dbReference type="CDD" id="cd04301">
    <property type="entry name" value="NAT_SF"/>
    <property type="match status" value="1"/>
</dbReference>
<dbReference type="InterPro" id="IPR052523">
    <property type="entry name" value="Trichothecene_AcTrans"/>
</dbReference>
<accession>A0ABY6R2F0</accession>
<protein>
    <submittedName>
        <fullName evidence="2">GNAT family N-acetyltransferase</fullName>
    </submittedName>
</protein>
<dbReference type="Gene3D" id="3.40.630.30">
    <property type="match status" value="1"/>
</dbReference>
<dbReference type="PANTHER" id="PTHR42791">
    <property type="entry name" value="GNAT FAMILY ACETYLTRANSFERASE"/>
    <property type="match status" value="1"/>
</dbReference>
<evidence type="ECO:0000313" key="3">
    <source>
        <dbReference type="Proteomes" id="UP001164506"/>
    </source>
</evidence>
<dbReference type="EMBL" id="CP084204">
    <property type="protein sequence ID" value="UZX23584.1"/>
    <property type="molecule type" value="Genomic_DNA"/>
</dbReference>
<dbReference type="InterPro" id="IPR000182">
    <property type="entry name" value="GNAT_dom"/>
</dbReference>
<dbReference type="Proteomes" id="UP001164506">
    <property type="component" value="Chromosome"/>
</dbReference>